<organism evidence="1 2">
    <name type="scientific">Lacipirellula parvula</name>
    <dbReference type="NCBI Taxonomy" id="2650471"/>
    <lineage>
        <taxon>Bacteria</taxon>
        <taxon>Pseudomonadati</taxon>
        <taxon>Planctomycetota</taxon>
        <taxon>Planctomycetia</taxon>
        <taxon>Pirellulales</taxon>
        <taxon>Lacipirellulaceae</taxon>
        <taxon>Lacipirellula</taxon>
    </lineage>
</organism>
<evidence type="ECO:0000313" key="1">
    <source>
        <dbReference type="EMBL" id="BBO30519.1"/>
    </source>
</evidence>
<reference evidence="2" key="1">
    <citation type="submission" date="2019-10" db="EMBL/GenBank/DDBJ databases">
        <title>Lacipirellula parvula gen. nov., sp. nov., representing a lineage of planctomycetes widespread in freshwater anoxic habitats, and description of the family Lacipirellulaceae.</title>
        <authorList>
            <person name="Dedysh S.N."/>
            <person name="Kulichevskaya I.S."/>
            <person name="Beletsky A.V."/>
            <person name="Rakitin A.L."/>
            <person name="Mardanov A.V."/>
            <person name="Ivanova A.A."/>
            <person name="Saltykova V.X."/>
            <person name="Rijpstra W.I.C."/>
            <person name="Sinninghe Damste J.S."/>
            <person name="Ravin N.V."/>
        </authorList>
    </citation>
    <scope>NUCLEOTIDE SEQUENCE [LARGE SCALE GENOMIC DNA]</scope>
    <source>
        <strain evidence="2">PX69</strain>
    </source>
</reference>
<keyword evidence="2" id="KW-1185">Reference proteome</keyword>
<name>A0A5K7XBQ0_9BACT</name>
<evidence type="ECO:0000313" key="2">
    <source>
        <dbReference type="Proteomes" id="UP000326837"/>
    </source>
</evidence>
<proteinExistence type="predicted"/>
<protein>
    <submittedName>
        <fullName evidence="1">Uncharacterized protein</fullName>
    </submittedName>
</protein>
<dbReference type="Proteomes" id="UP000326837">
    <property type="component" value="Chromosome"/>
</dbReference>
<dbReference type="EMBL" id="AP021861">
    <property type="protein sequence ID" value="BBO30519.1"/>
    <property type="molecule type" value="Genomic_DNA"/>
</dbReference>
<dbReference type="KEGG" id="lpav:PLANPX_0131"/>
<dbReference type="AlphaFoldDB" id="A0A5K7XBQ0"/>
<sequence>MQDAWASVLRNRWAWLREADFSVRDSGSVAGKSDNAEPISAAPAQRTCRTGPRFLLAMGR</sequence>
<gene>
    <name evidence="1" type="ORF">PLANPX_0131</name>
</gene>
<accession>A0A5K7XBQ0</accession>